<comment type="caution">
    <text evidence="1">The sequence shown here is derived from an EMBL/GenBank/DDBJ whole genome shotgun (WGS) entry which is preliminary data.</text>
</comment>
<reference evidence="1 2" key="1">
    <citation type="submission" date="2016-08" db="EMBL/GenBank/DDBJ databases">
        <authorList>
            <person name="Seilhamer J.J."/>
        </authorList>
    </citation>
    <scope>NUCLEOTIDE SEQUENCE [LARGE SCALE GENOMIC DNA]</scope>
    <source>
        <strain evidence="1 2">CFBP4690</strain>
    </source>
</reference>
<accession>A0A2S7C9U8</accession>
<name>A0A2S7C9U8_9XANT</name>
<gene>
    <name evidence="1" type="ORF">XcodCFBP4690_20240</name>
</gene>
<proteinExistence type="predicted"/>
<protein>
    <submittedName>
        <fullName evidence="1">Uncharacterized protein</fullName>
    </submittedName>
</protein>
<evidence type="ECO:0000313" key="1">
    <source>
        <dbReference type="EMBL" id="PPU58355.1"/>
    </source>
</evidence>
<evidence type="ECO:0000313" key="2">
    <source>
        <dbReference type="Proteomes" id="UP000237872"/>
    </source>
</evidence>
<dbReference type="AlphaFoldDB" id="A0A2S7C9U8"/>
<sequence length="60" mass="6815">MTRRQREATQKKAVWFAEISTLNAPLRFDSPLPKKGLINSPQMRDTTASCRGFIHAADVR</sequence>
<dbReference type="EMBL" id="MDEC01000040">
    <property type="protein sequence ID" value="PPU58355.1"/>
    <property type="molecule type" value="Genomic_DNA"/>
</dbReference>
<dbReference type="Proteomes" id="UP000237872">
    <property type="component" value="Unassembled WGS sequence"/>
</dbReference>
<organism evidence="1 2">
    <name type="scientific">Xanthomonas codiaei</name>
    <dbReference type="NCBI Taxonomy" id="56463"/>
    <lineage>
        <taxon>Bacteria</taxon>
        <taxon>Pseudomonadati</taxon>
        <taxon>Pseudomonadota</taxon>
        <taxon>Gammaproteobacteria</taxon>
        <taxon>Lysobacterales</taxon>
        <taxon>Lysobacteraceae</taxon>
        <taxon>Xanthomonas</taxon>
    </lineage>
</organism>